<dbReference type="Pfam" id="PF00209">
    <property type="entry name" value="SNF"/>
    <property type="match status" value="2"/>
</dbReference>
<organism evidence="10 11">
    <name type="scientific">Pogonophryne albipinna</name>
    <dbReference type="NCBI Taxonomy" id="1090488"/>
    <lineage>
        <taxon>Eukaryota</taxon>
        <taxon>Metazoa</taxon>
        <taxon>Chordata</taxon>
        <taxon>Craniata</taxon>
        <taxon>Vertebrata</taxon>
        <taxon>Euteleostomi</taxon>
        <taxon>Actinopterygii</taxon>
        <taxon>Neopterygii</taxon>
        <taxon>Teleostei</taxon>
        <taxon>Neoteleostei</taxon>
        <taxon>Acanthomorphata</taxon>
        <taxon>Eupercaria</taxon>
        <taxon>Perciformes</taxon>
        <taxon>Notothenioidei</taxon>
        <taxon>Pogonophryne</taxon>
    </lineage>
</organism>
<keyword evidence="6" id="KW-0915">Sodium</keyword>
<evidence type="ECO:0000256" key="5">
    <source>
        <dbReference type="ARBA" id="ARBA00023136"/>
    </source>
</evidence>
<accession>A0AAD6B5Z3</accession>
<keyword evidence="2 8" id="KW-0813">Transport</keyword>
<keyword evidence="8" id="KW-0769">Symport</keyword>
<comment type="caution">
    <text evidence="10">The sequence shown here is derived from an EMBL/GenBank/DDBJ whole genome shotgun (WGS) entry which is preliminary data.</text>
</comment>
<feature type="transmembrane region" description="Helical" evidence="9">
    <location>
        <begin position="70"/>
        <end position="88"/>
    </location>
</feature>
<evidence type="ECO:0000256" key="6">
    <source>
        <dbReference type="PIRSR" id="PIRSR600175-1"/>
    </source>
</evidence>
<dbReference type="PROSITE" id="PS50267">
    <property type="entry name" value="NA_NEUROTRAN_SYMP_3"/>
    <property type="match status" value="1"/>
</dbReference>
<feature type="binding site" evidence="6">
    <location>
        <position position="54"/>
    </location>
    <ligand>
        <name>Na(+)</name>
        <dbReference type="ChEBI" id="CHEBI:29101"/>
        <label>1</label>
    </ligand>
</feature>
<keyword evidence="7" id="KW-1015">Disulfide bond</keyword>
<dbReference type="InterPro" id="IPR000175">
    <property type="entry name" value="Na/ntran_symport"/>
</dbReference>
<reference evidence="10" key="1">
    <citation type="submission" date="2022-11" db="EMBL/GenBank/DDBJ databases">
        <title>Chromosome-level genome of Pogonophryne albipinna.</title>
        <authorList>
            <person name="Jo E."/>
        </authorList>
    </citation>
    <scope>NUCLEOTIDE SEQUENCE</scope>
    <source>
        <strain evidence="10">SGF0006</strain>
        <tissue evidence="10">Muscle</tissue>
    </source>
</reference>
<dbReference type="PANTHER" id="PTHR11616">
    <property type="entry name" value="SODIUM/CHLORIDE DEPENDENT TRANSPORTER"/>
    <property type="match status" value="1"/>
</dbReference>
<feature type="binding site" evidence="6">
    <location>
        <position position="47"/>
    </location>
    <ligand>
        <name>Na(+)</name>
        <dbReference type="ChEBI" id="CHEBI:29101"/>
        <label>1</label>
    </ligand>
</feature>
<comment type="subcellular location">
    <subcellularLocation>
        <location evidence="1">Membrane</location>
        <topology evidence="1">Multi-pass membrane protein</topology>
    </subcellularLocation>
</comment>
<feature type="transmembrane region" description="Helical" evidence="9">
    <location>
        <begin position="471"/>
        <end position="493"/>
    </location>
</feature>
<sequence length="574" mass="64658">MEPASYPENLKNKIRMKDENNQNHAPSYSAKRGQWANKREFILSVSGQIIGLGNVWRFPYLCFKNGGGAFLIPYVVFLFTCGIPIFFLEVSLGQLTGQGEITCWRKICPIFEGLGYGSQVTLLYNMVYYIVILAWAFLYLFSSFHTVLPWASCNNTWNTDNCIDCGQNYSVYFHINENATSSVKEFWQRSLGWIICYFCIWKGVKATGKVVYITATFPVVMLIVMLIYGLTLPGAVTGIRYYLYPDLTRLTDPQVWMDAGSQILFSFGICEGAMQAMGSYNKYNNNCYKDTFALCALNGLTSFVAGFAVFSVLGFMSHDLGVDISTVAESGPGLAFIAYPLALSMMPLPQLWAVFFFIMIILLGLDSEFVCLEGLVTAISDMFPSLFLIGHRRKLLLLIICGVSFVIGLCLVTEGGLYVFLLFDYYACSGIPFMIYGILECVCVGWIYGADRYYDNIKEMIGYYPSSLMKYCWKFITPCLCVGTLIFSLVKFTPLKYNNTYEYPWWGFAIGMVLALSPVLLTPLWIIYCMAVTPGTLRQRLKTLCTPAFDLHSSPKKILYPETAPPDTELHALT</sequence>
<keyword evidence="11" id="KW-1185">Reference proteome</keyword>
<dbReference type="GO" id="GO:0005886">
    <property type="term" value="C:plasma membrane"/>
    <property type="evidence" value="ECO:0007669"/>
    <property type="project" value="TreeGrafter"/>
</dbReference>
<evidence type="ECO:0000256" key="9">
    <source>
        <dbReference type="SAM" id="Phobius"/>
    </source>
</evidence>
<name>A0AAD6B5Z3_9TELE</name>
<keyword evidence="3 8" id="KW-0812">Transmembrane</keyword>
<evidence type="ECO:0000256" key="2">
    <source>
        <dbReference type="ARBA" id="ARBA00022448"/>
    </source>
</evidence>
<dbReference type="AlphaFoldDB" id="A0AAD6B5Z3"/>
<feature type="binding site" evidence="6">
    <location>
        <position position="367"/>
    </location>
    <ligand>
        <name>Na(+)</name>
        <dbReference type="ChEBI" id="CHEBI:29101"/>
        <label>1</label>
    </ligand>
</feature>
<feature type="disulfide bond" evidence="7">
    <location>
        <begin position="153"/>
        <end position="162"/>
    </location>
</feature>
<feature type="transmembrane region" description="Helical" evidence="9">
    <location>
        <begin position="395"/>
        <end position="421"/>
    </location>
</feature>
<dbReference type="PROSITE" id="PS00610">
    <property type="entry name" value="NA_NEUROTRAN_SYMP_1"/>
    <property type="match status" value="1"/>
</dbReference>
<feature type="binding site" evidence="6">
    <location>
        <position position="298"/>
    </location>
    <ligand>
        <name>Na(+)</name>
        <dbReference type="ChEBI" id="CHEBI:29101"/>
        <label>1</label>
    </ligand>
</feature>
<evidence type="ECO:0000256" key="4">
    <source>
        <dbReference type="ARBA" id="ARBA00022989"/>
    </source>
</evidence>
<feature type="transmembrane region" description="Helical" evidence="9">
    <location>
        <begin position="263"/>
        <end position="280"/>
    </location>
</feature>
<dbReference type="CDD" id="cd11496">
    <property type="entry name" value="SLC6sbd-TauT-like"/>
    <property type="match status" value="1"/>
</dbReference>
<feature type="binding site" evidence="6">
    <location>
        <position position="266"/>
    </location>
    <ligand>
        <name>Na(+)</name>
        <dbReference type="ChEBI" id="CHEBI:29101"/>
        <label>1</label>
    </ligand>
</feature>
<evidence type="ECO:0000256" key="1">
    <source>
        <dbReference type="ARBA" id="ARBA00004141"/>
    </source>
</evidence>
<evidence type="ECO:0000256" key="3">
    <source>
        <dbReference type="ARBA" id="ARBA00022692"/>
    </source>
</evidence>
<evidence type="ECO:0000256" key="8">
    <source>
        <dbReference type="RuleBase" id="RU003732"/>
    </source>
</evidence>
<protein>
    <recommendedName>
        <fullName evidence="8">Transporter</fullName>
    </recommendedName>
</protein>
<evidence type="ECO:0000313" key="11">
    <source>
        <dbReference type="Proteomes" id="UP001219934"/>
    </source>
</evidence>
<dbReference type="EMBL" id="JAPTMU010000010">
    <property type="protein sequence ID" value="KAJ4937348.1"/>
    <property type="molecule type" value="Genomic_DNA"/>
</dbReference>
<dbReference type="GO" id="GO:0046872">
    <property type="term" value="F:metal ion binding"/>
    <property type="evidence" value="ECO:0007669"/>
    <property type="project" value="UniProtKB-KW"/>
</dbReference>
<feature type="binding site" evidence="6">
    <location>
        <position position="363"/>
    </location>
    <ligand>
        <name>Na(+)</name>
        <dbReference type="ChEBI" id="CHEBI:29101"/>
        <label>1</label>
    </ligand>
</feature>
<feature type="transmembrane region" description="Helical" evidence="9">
    <location>
        <begin position="351"/>
        <end position="375"/>
    </location>
</feature>
<gene>
    <name evidence="10" type="ORF">JOQ06_001912</name>
</gene>
<dbReference type="PANTHER" id="PTHR11616:SF249">
    <property type="entry name" value="SOLUTE CARRIER FAMILY 6 MEMBER 22, TANDEM DUPLICATE 2 ISOFORM X2-RELATED"/>
    <property type="match status" value="1"/>
</dbReference>
<feature type="transmembrane region" description="Helical" evidence="9">
    <location>
        <begin position="505"/>
        <end position="532"/>
    </location>
</feature>
<evidence type="ECO:0000256" key="7">
    <source>
        <dbReference type="PIRSR" id="PIRSR600175-2"/>
    </source>
</evidence>
<dbReference type="PRINTS" id="PR00176">
    <property type="entry name" value="NANEUSMPORT"/>
</dbReference>
<dbReference type="GO" id="GO:0005332">
    <property type="term" value="F:gamma-aminobutyric acid:sodium:chloride symporter activity"/>
    <property type="evidence" value="ECO:0007669"/>
    <property type="project" value="TreeGrafter"/>
</dbReference>
<dbReference type="GO" id="GO:0042995">
    <property type="term" value="C:cell projection"/>
    <property type="evidence" value="ECO:0007669"/>
    <property type="project" value="TreeGrafter"/>
</dbReference>
<feature type="transmembrane region" description="Helical" evidence="9">
    <location>
        <begin position="292"/>
        <end position="316"/>
    </location>
</feature>
<feature type="transmembrane region" description="Helical" evidence="9">
    <location>
        <begin position="433"/>
        <end position="450"/>
    </location>
</feature>
<keyword evidence="5 9" id="KW-0472">Membrane</keyword>
<proteinExistence type="inferred from homology"/>
<feature type="transmembrane region" description="Helical" evidence="9">
    <location>
        <begin position="216"/>
        <end position="243"/>
    </location>
</feature>
<evidence type="ECO:0000313" key="10">
    <source>
        <dbReference type="EMBL" id="KAJ4937348.1"/>
    </source>
</evidence>
<feature type="binding site" evidence="6">
    <location>
        <position position="366"/>
    </location>
    <ligand>
        <name>Na(+)</name>
        <dbReference type="ChEBI" id="CHEBI:29101"/>
        <label>1</label>
    </ligand>
</feature>
<comment type="similarity">
    <text evidence="8">Belongs to the sodium:neurotransmitter symporter (SNF) (TC 2.A.22) family.</text>
</comment>
<dbReference type="SUPFAM" id="SSF161070">
    <property type="entry name" value="SNF-like"/>
    <property type="match status" value="1"/>
</dbReference>
<dbReference type="Proteomes" id="UP001219934">
    <property type="component" value="Unassembled WGS sequence"/>
</dbReference>
<dbReference type="InterPro" id="IPR037272">
    <property type="entry name" value="SNS_sf"/>
</dbReference>
<keyword evidence="6" id="KW-0479">Metal-binding</keyword>
<feature type="transmembrane region" description="Helical" evidence="9">
    <location>
        <begin position="122"/>
        <end position="141"/>
    </location>
</feature>
<keyword evidence="4 9" id="KW-1133">Transmembrane helix</keyword>